<evidence type="ECO:0000313" key="2">
    <source>
        <dbReference type="EMBL" id="QDU28169.1"/>
    </source>
</evidence>
<dbReference type="EMBL" id="CP036274">
    <property type="protein sequence ID" value="QDU28169.1"/>
    <property type="molecule type" value="Genomic_DNA"/>
</dbReference>
<protein>
    <recommendedName>
        <fullName evidence="4">LTXXQ motif family protein</fullName>
    </recommendedName>
</protein>
<evidence type="ECO:0000313" key="3">
    <source>
        <dbReference type="Proteomes" id="UP000315017"/>
    </source>
</evidence>
<organism evidence="2 3">
    <name type="scientific">Anatilimnocola aggregata</name>
    <dbReference type="NCBI Taxonomy" id="2528021"/>
    <lineage>
        <taxon>Bacteria</taxon>
        <taxon>Pseudomonadati</taxon>
        <taxon>Planctomycetota</taxon>
        <taxon>Planctomycetia</taxon>
        <taxon>Pirellulales</taxon>
        <taxon>Pirellulaceae</taxon>
        <taxon>Anatilimnocola</taxon>
    </lineage>
</organism>
<name>A0A517YDB1_9BACT</name>
<dbReference type="Proteomes" id="UP000315017">
    <property type="component" value="Chromosome"/>
</dbReference>
<dbReference type="RefSeq" id="WP_145090009.1">
    <property type="nucleotide sequence ID" value="NZ_CP036274.1"/>
</dbReference>
<sequence length="188" mass="19988" precursor="true">MLKYLPALILPILAIFALPTAGSAHWGHHHRHHYYYAYPVAPVVYQFVNPTPPADSGGGGDGGGDGGAGFGSPDAASLRAAYKADVAEAADDMLKADKSHQAALLKMKRIQKDIMKMRVSLANSQNAPVPAPKIPPQPSTEMKAIQQLGTKLDGFMTANKSDLDAIKDRLNQLENPKPAKAAAPSVKK</sequence>
<gene>
    <name evidence="2" type="ORF">ETAA8_32690</name>
</gene>
<evidence type="ECO:0008006" key="4">
    <source>
        <dbReference type="Google" id="ProtNLM"/>
    </source>
</evidence>
<accession>A0A517YDB1</accession>
<evidence type="ECO:0000256" key="1">
    <source>
        <dbReference type="SAM" id="SignalP"/>
    </source>
</evidence>
<reference evidence="2 3" key="1">
    <citation type="submission" date="2019-02" db="EMBL/GenBank/DDBJ databases">
        <title>Deep-cultivation of Planctomycetes and their phenomic and genomic characterization uncovers novel biology.</title>
        <authorList>
            <person name="Wiegand S."/>
            <person name="Jogler M."/>
            <person name="Boedeker C."/>
            <person name="Pinto D."/>
            <person name="Vollmers J."/>
            <person name="Rivas-Marin E."/>
            <person name="Kohn T."/>
            <person name="Peeters S.H."/>
            <person name="Heuer A."/>
            <person name="Rast P."/>
            <person name="Oberbeckmann S."/>
            <person name="Bunk B."/>
            <person name="Jeske O."/>
            <person name="Meyerdierks A."/>
            <person name="Storesund J.E."/>
            <person name="Kallscheuer N."/>
            <person name="Luecker S."/>
            <person name="Lage O.M."/>
            <person name="Pohl T."/>
            <person name="Merkel B.J."/>
            <person name="Hornburger P."/>
            <person name="Mueller R.-W."/>
            <person name="Bruemmer F."/>
            <person name="Labrenz M."/>
            <person name="Spormann A.M."/>
            <person name="Op den Camp H."/>
            <person name="Overmann J."/>
            <person name="Amann R."/>
            <person name="Jetten M.S.M."/>
            <person name="Mascher T."/>
            <person name="Medema M.H."/>
            <person name="Devos D.P."/>
            <person name="Kaster A.-K."/>
            <person name="Ovreas L."/>
            <person name="Rohde M."/>
            <person name="Galperin M.Y."/>
            <person name="Jogler C."/>
        </authorList>
    </citation>
    <scope>NUCLEOTIDE SEQUENCE [LARGE SCALE GENOMIC DNA]</scope>
    <source>
        <strain evidence="2 3">ETA_A8</strain>
    </source>
</reference>
<proteinExistence type="predicted"/>
<feature type="signal peptide" evidence="1">
    <location>
        <begin position="1"/>
        <end position="26"/>
    </location>
</feature>
<feature type="chain" id="PRO_5021849295" description="LTXXQ motif family protein" evidence="1">
    <location>
        <begin position="27"/>
        <end position="188"/>
    </location>
</feature>
<dbReference type="AlphaFoldDB" id="A0A517YDB1"/>
<keyword evidence="3" id="KW-1185">Reference proteome</keyword>
<dbReference type="KEGG" id="aagg:ETAA8_32690"/>
<keyword evidence="1" id="KW-0732">Signal</keyword>